<keyword evidence="5 9" id="KW-0798">TonB box</keyword>
<dbReference type="PANTHER" id="PTHR47234:SF2">
    <property type="entry name" value="TONB-DEPENDENT RECEPTOR"/>
    <property type="match status" value="1"/>
</dbReference>
<dbReference type="Pfam" id="PF07715">
    <property type="entry name" value="Plug"/>
    <property type="match status" value="1"/>
</dbReference>
<dbReference type="GO" id="GO:0009279">
    <property type="term" value="C:cell outer membrane"/>
    <property type="evidence" value="ECO:0007669"/>
    <property type="project" value="UniProtKB-SubCell"/>
</dbReference>
<proteinExistence type="inferred from homology"/>
<evidence type="ECO:0000256" key="10">
    <source>
        <dbReference type="SAM" id="MobiDB-lite"/>
    </source>
</evidence>
<evidence type="ECO:0000313" key="14">
    <source>
        <dbReference type="EMBL" id="AJP71000.1"/>
    </source>
</evidence>
<keyword evidence="4 8" id="KW-0812">Transmembrane</keyword>
<name>A0A7U4LE57_9SPHN</name>
<comment type="similarity">
    <text evidence="8 9">Belongs to the TonB-dependent receptor family.</text>
</comment>
<feature type="signal peptide" evidence="11">
    <location>
        <begin position="1"/>
        <end position="26"/>
    </location>
</feature>
<feature type="region of interest" description="Disordered" evidence="10">
    <location>
        <begin position="99"/>
        <end position="119"/>
    </location>
</feature>
<dbReference type="AlphaFoldDB" id="A0A7U4LE57"/>
<feature type="domain" description="TonB-dependent receptor-like beta-barrel" evidence="12">
    <location>
        <begin position="394"/>
        <end position="936"/>
    </location>
</feature>
<dbReference type="PROSITE" id="PS52016">
    <property type="entry name" value="TONB_DEPENDENT_REC_3"/>
    <property type="match status" value="1"/>
</dbReference>
<evidence type="ECO:0000256" key="11">
    <source>
        <dbReference type="SAM" id="SignalP"/>
    </source>
</evidence>
<protein>
    <submittedName>
        <fullName evidence="14">TonB-dependent receptor</fullName>
    </submittedName>
</protein>
<evidence type="ECO:0000259" key="12">
    <source>
        <dbReference type="Pfam" id="PF00593"/>
    </source>
</evidence>
<dbReference type="SUPFAM" id="SSF56935">
    <property type="entry name" value="Porins"/>
    <property type="match status" value="1"/>
</dbReference>
<evidence type="ECO:0000256" key="5">
    <source>
        <dbReference type="ARBA" id="ARBA00023077"/>
    </source>
</evidence>
<dbReference type="Gene3D" id="2.40.170.20">
    <property type="entry name" value="TonB-dependent receptor, beta-barrel domain"/>
    <property type="match status" value="1"/>
</dbReference>
<keyword evidence="11" id="KW-0732">Signal</keyword>
<reference evidence="14 15" key="1">
    <citation type="journal article" date="2015" name="Int. J. Syst. Evol. Microbiol.">
        <title>Sphingomonas hengshuiensis sp. nov., isolated from lake wetland.</title>
        <authorList>
            <person name="Wei S."/>
            <person name="Wang T."/>
            <person name="Liu H."/>
            <person name="Zhang C."/>
            <person name="Guo J."/>
            <person name="Wang Q."/>
            <person name="Liang K."/>
            <person name="Zhang Z."/>
        </authorList>
    </citation>
    <scope>NUCLEOTIDE SEQUENCE [LARGE SCALE GENOMIC DNA]</scope>
    <source>
        <strain evidence="14 15">WHSC-8</strain>
    </source>
</reference>
<evidence type="ECO:0000256" key="6">
    <source>
        <dbReference type="ARBA" id="ARBA00023136"/>
    </source>
</evidence>
<evidence type="ECO:0000256" key="1">
    <source>
        <dbReference type="ARBA" id="ARBA00004571"/>
    </source>
</evidence>
<keyword evidence="14" id="KW-0675">Receptor</keyword>
<dbReference type="Gene3D" id="2.170.130.10">
    <property type="entry name" value="TonB-dependent receptor, plug domain"/>
    <property type="match status" value="1"/>
</dbReference>
<organism evidence="14 15">
    <name type="scientific">Sphingomonas hengshuiensis</name>
    <dbReference type="NCBI Taxonomy" id="1609977"/>
    <lineage>
        <taxon>Bacteria</taxon>
        <taxon>Pseudomonadati</taxon>
        <taxon>Pseudomonadota</taxon>
        <taxon>Alphaproteobacteria</taxon>
        <taxon>Sphingomonadales</taxon>
        <taxon>Sphingomonadaceae</taxon>
        <taxon>Sphingomonas</taxon>
    </lineage>
</organism>
<keyword evidence="2 8" id="KW-0813">Transport</keyword>
<feature type="region of interest" description="Disordered" evidence="10">
    <location>
        <begin position="33"/>
        <end position="53"/>
    </location>
</feature>
<feature type="compositionally biased region" description="Low complexity" evidence="10">
    <location>
        <begin position="99"/>
        <end position="112"/>
    </location>
</feature>
<evidence type="ECO:0000256" key="7">
    <source>
        <dbReference type="ARBA" id="ARBA00023237"/>
    </source>
</evidence>
<keyword evidence="15" id="KW-1185">Reference proteome</keyword>
<dbReference type="KEGG" id="sphi:TS85_02930"/>
<dbReference type="InterPro" id="IPR000531">
    <property type="entry name" value="Beta-barrel_TonB"/>
</dbReference>
<sequence length="970" mass="102530">MTARRTKWLVSTAMMISAFTTASAFAQTSAPADTVPETASSEADQSDGAPIIVTGSRIRRDPLDAPSPVTALDSADIARTGLSSIGDVLQRLPGSAGGLNSRFNRSGNNGNPPDGGGVGAGSAEIDMRYLGSRRTLVLVDGIRFINGASASGIPGAVDLNAIPESAIERVEVLRDGASTIYGSDAIAGVVNIITKTRQKGFLATAQVGAFDEGDGVTQNYNVSWGTGDDGSGVSLVVGGNYTKQDSVFASDRPYYSFPVPGATACTATCSGTTPNGRFRIINPAGGGTLDLTLRNAPITGVARYNPADPYNSLDFKRFATADRFNYRPVNYLLTPNERMGGFLNFRGEVNDSFYVAAKLIYNRRTSVNQAAYIPVSIGPDAGNGNGSLLDRISIDVTNPYNPFGYTLTAGGNGVAPNYNSIHRRFVEAGPRRFSQEVNTMYGNVTLGGEFTLGGGSWYWDVNGVYAINDAKQRMTGNINAEKLARALGPVSECTGECVPFNIFGGLGTITPAMLNYVSFVQNDKSEQELGDFTANLSGSLFNLPAGPLGVAIGYEHRRQSGSFTPDPIVAAGLSSDIPAQPGGGSFNVNEVYGELNAPILRDTAFFQLLEASFAARYSDYSTSGGKATMKAGLNWKPFADLRLRGTWAQGFRAPSIGELYGALSRFDGAASGIVDPCSSLNTVTNATTRTVCLAQGVPANGSYVASGTGFGLLTGGNRALRPETSQSWILGGVYSPGWARDAGFARALSLEVDYYTIKVDDAIGVPDPNVLVDSCYNRGDSIACSAFSRTASGAIAQVRGTLQNLSTVRSEGLDVQFNYRSPTVWGGSFGLNVSNNFLFDYSIEVPTTTGTRLTRYAGTETGSPQAYPRYKGTAVLDFSAAAFNASLTGRYISKVTEPAANNYHVMNSILYLDAQVGFSPAFLNDAFTVTLGVNNLLGKRAPDCLACGGFDPTTYDMPDQFGYARLSVRF</sequence>
<dbReference type="InterPro" id="IPR039426">
    <property type="entry name" value="TonB-dep_rcpt-like"/>
</dbReference>
<reference evidence="14 15" key="2">
    <citation type="submission" date="2015-02" db="EMBL/GenBank/DDBJ databases">
        <title>The complete genome of Sphingomonas hengshuiensis sp. WHSC-8 isolated from soil of Hengshui Lake.</title>
        <authorList>
            <person name="Wei S."/>
            <person name="Guo J."/>
            <person name="Su C."/>
            <person name="Wu R."/>
            <person name="Zhang Z."/>
            <person name="Liang K."/>
            <person name="Li H."/>
            <person name="Wang T."/>
            <person name="Liu H."/>
            <person name="Zhang C."/>
            <person name="Li Z."/>
            <person name="Wang Q."/>
            <person name="Meng J."/>
        </authorList>
    </citation>
    <scope>NUCLEOTIDE SEQUENCE [LARGE SCALE GENOMIC DNA]</scope>
    <source>
        <strain evidence="14 15">WHSC-8</strain>
    </source>
</reference>
<feature type="domain" description="TonB-dependent receptor plug" evidence="13">
    <location>
        <begin position="63"/>
        <end position="189"/>
    </location>
</feature>
<accession>A0A7U4LE57</accession>
<evidence type="ECO:0000256" key="3">
    <source>
        <dbReference type="ARBA" id="ARBA00022452"/>
    </source>
</evidence>
<evidence type="ECO:0000259" key="13">
    <source>
        <dbReference type="Pfam" id="PF07715"/>
    </source>
</evidence>
<dbReference type="InterPro" id="IPR012910">
    <property type="entry name" value="Plug_dom"/>
</dbReference>
<dbReference type="RefSeq" id="WP_052507697.1">
    <property type="nucleotide sequence ID" value="NZ_CP010836.1"/>
</dbReference>
<comment type="subcellular location">
    <subcellularLocation>
        <location evidence="1 8">Cell outer membrane</location>
        <topology evidence="1 8">Multi-pass membrane protein</topology>
    </subcellularLocation>
</comment>
<evidence type="ECO:0000256" key="8">
    <source>
        <dbReference type="PROSITE-ProRule" id="PRU01360"/>
    </source>
</evidence>
<dbReference type="InterPro" id="IPR037066">
    <property type="entry name" value="Plug_dom_sf"/>
</dbReference>
<dbReference type="Pfam" id="PF00593">
    <property type="entry name" value="TonB_dep_Rec_b-barrel"/>
    <property type="match status" value="1"/>
</dbReference>
<keyword evidence="7 8" id="KW-0998">Cell outer membrane</keyword>
<keyword evidence="6 8" id="KW-0472">Membrane</keyword>
<feature type="chain" id="PRO_5030559020" evidence="11">
    <location>
        <begin position="27"/>
        <end position="970"/>
    </location>
</feature>
<dbReference type="PANTHER" id="PTHR47234">
    <property type="match status" value="1"/>
</dbReference>
<evidence type="ECO:0000313" key="15">
    <source>
        <dbReference type="Proteomes" id="UP000032300"/>
    </source>
</evidence>
<dbReference type="OrthoDB" id="7051241at2"/>
<dbReference type="InterPro" id="IPR036942">
    <property type="entry name" value="Beta-barrel_TonB_sf"/>
</dbReference>
<keyword evidence="3 8" id="KW-1134">Transmembrane beta strand</keyword>
<evidence type="ECO:0000256" key="4">
    <source>
        <dbReference type="ARBA" id="ARBA00022692"/>
    </source>
</evidence>
<dbReference type="Proteomes" id="UP000032300">
    <property type="component" value="Chromosome"/>
</dbReference>
<evidence type="ECO:0000256" key="9">
    <source>
        <dbReference type="RuleBase" id="RU003357"/>
    </source>
</evidence>
<gene>
    <name evidence="14" type="ORF">TS85_02930</name>
</gene>
<evidence type="ECO:0000256" key="2">
    <source>
        <dbReference type="ARBA" id="ARBA00022448"/>
    </source>
</evidence>
<dbReference type="EMBL" id="CP010836">
    <property type="protein sequence ID" value="AJP71000.1"/>
    <property type="molecule type" value="Genomic_DNA"/>
</dbReference>